<comment type="caution">
    <text evidence="2">The sequence shown here is derived from an EMBL/GenBank/DDBJ whole genome shotgun (WGS) entry which is preliminary data.</text>
</comment>
<accession>A0ABW9JQ50</accession>
<dbReference type="InterPro" id="IPR025657">
    <property type="entry name" value="RadC_JAB"/>
</dbReference>
<reference evidence="2 3" key="1">
    <citation type="submission" date="2024-12" db="EMBL/GenBank/DDBJ databases">
        <authorList>
            <person name="Hu S."/>
        </authorList>
    </citation>
    <scope>NUCLEOTIDE SEQUENCE [LARGE SCALE GENOMIC DNA]</scope>
    <source>
        <strain evidence="2 3">P-25</strain>
    </source>
</reference>
<sequence>MVKQHQSLTVHDHLIVTENSYFSMAEEGLM</sequence>
<gene>
    <name evidence="2" type="ORF">E5L68_021130</name>
</gene>
<keyword evidence="3" id="KW-1185">Reference proteome</keyword>
<dbReference type="RefSeq" id="WP_138729566.1">
    <property type="nucleotide sequence ID" value="NZ_SRMP02000052.1"/>
</dbReference>
<dbReference type="Proteomes" id="UP001517367">
    <property type="component" value="Unassembled WGS sequence"/>
</dbReference>
<dbReference type="Pfam" id="PF04002">
    <property type="entry name" value="RadC"/>
    <property type="match status" value="1"/>
</dbReference>
<protein>
    <submittedName>
        <fullName evidence="2">JAB domain-containing protein</fullName>
    </submittedName>
</protein>
<feature type="domain" description="RadC-like JAB" evidence="1">
    <location>
        <begin position="7"/>
        <end position="29"/>
    </location>
</feature>
<evidence type="ECO:0000313" key="2">
    <source>
        <dbReference type="EMBL" id="MFN0293893.1"/>
    </source>
</evidence>
<dbReference type="EMBL" id="SRMP02000052">
    <property type="protein sequence ID" value="MFN0293893.1"/>
    <property type="molecule type" value="Genomic_DNA"/>
</dbReference>
<proteinExistence type="predicted"/>
<evidence type="ECO:0000259" key="1">
    <source>
        <dbReference type="Pfam" id="PF04002"/>
    </source>
</evidence>
<organism evidence="2 3">
    <name type="scientific">Pedobacter helvus</name>
    <dbReference type="NCBI Taxonomy" id="2563444"/>
    <lineage>
        <taxon>Bacteria</taxon>
        <taxon>Pseudomonadati</taxon>
        <taxon>Bacteroidota</taxon>
        <taxon>Sphingobacteriia</taxon>
        <taxon>Sphingobacteriales</taxon>
        <taxon>Sphingobacteriaceae</taxon>
        <taxon>Pedobacter</taxon>
    </lineage>
</organism>
<evidence type="ECO:0000313" key="3">
    <source>
        <dbReference type="Proteomes" id="UP001517367"/>
    </source>
</evidence>
<dbReference type="Gene3D" id="3.40.140.10">
    <property type="entry name" value="Cytidine Deaminase, domain 2"/>
    <property type="match status" value="1"/>
</dbReference>
<name>A0ABW9JQ50_9SPHI</name>